<dbReference type="GO" id="GO:0003677">
    <property type="term" value="F:DNA binding"/>
    <property type="evidence" value="ECO:0007669"/>
    <property type="project" value="UniProtKB-KW"/>
</dbReference>
<evidence type="ECO:0000256" key="3">
    <source>
        <dbReference type="ARBA" id="ARBA00023163"/>
    </source>
</evidence>
<dbReference type="EMBL" id="FOCV01000027">
    <property type="protein sequence ID" value="SEO85848.1"/>
    <property type="molecule type" value="Genomic_DNA"/>
</dbReference>
<dbReference type="AlphaFoldDB" id="A0A1H8T5R0"/>
<name>A0A1H8T5R0_9HYPH</name>
<dbReference type="Proteomes" id="UP000183063">
    <property type="component" value="Unassembled WGS sequence"/>
</dbReference>
<evidence type="ECO:0000256" key="2">
    <source>
        <dbReference type="ARBA" id="ARBA00023125"/>
    </source>
</evidence>
<dbReference type="EMBL" id="FNXB01000036">
    <property type="protein sequence ID" value="SEI14250.1"/>
    <property type="molecule type" value="Genomic_DNA"/>
</dbReference>
<feature type="region of interest" description="Disordered" evidence="4">
    <location>
        <begin position="58"/>
        <end position="79"/>
    </location>
</feature>
<evidence type="ECO:0000313" key="6">
    <source>
        <dbReference type="EMBL" id="SEO85848.1"/>
    </source>
</evidence>
<evidence type="ECO:0000313" key="5">
    <source>
        <dbReference type="EMBL" id="SEI14250.1"/>
    </source>
</evidence>
<keyword evidence="8" id="KW-1185">Reference proteome</keyword>
<dbReference type="InterPro" id="IPR036388">
    <property type="entry name" value="WH-like_DNA-bd_sf"/>
</dbReference>
<accession>A0A1H8T5R0</accession>
<organism evidence="5 7">
    <name type="scientific">Rhizobium tibeticum</name>
    <dbReference type="NCBI Taxonomy" id="501024"/>
    <lineage>
        <taxon>Bacteria</taxon>
        <taxon>Pseudomonadati</taxon>
        <taxon>Pseudomonadota</taxon>
        <taxon>Alphaproteobacteria</taxon>
        <taxon>Hyphomicrobiales</taxon>
        <taxon>Rhizobiaceae</taxon>
        <taxon>Rhizobium/Agrobacterium group</taxon>
        <taxon>Rhizobium</taxon>
    </lineage>
</organism>
<evidence type="ECO:0000256" key="4">
    <source>
        <dbReference type="SAM" id="MobiDB-lite"/>
    </source>
</evidence>
<dbReference type="Gene3D" id="1.10.10.10">
    <property type="entry name" value="Winged helix-like DNA-binding domain superfamily/Winged helix DNA-binding domain"/>
    <property type="match status" value="1"/>
</dbReference>
<evidence type="ECO:0000313" key="8">
    <source>
        <dbReference type="Proteomes" id="UP000198939"/>
    </source>
</evidence>
<proteinExistence type="predicted"/>
<keyword evidence="3" id="KW-0804">Transcription</keyword>
<keyword evidence="2" id="KW-0238">DNA-binding</keyword>
<dbReference type="STRING" id="501024.RTCCBAU85039_5059"/>
<dbReference type="InterPro" id="IPR052362">
    <property type="entry name" value="HTH-GbsR_regulator"/>
</dbReference>
<reference evidence="7" key="1">
    <citation type="submission" date="2016-10" db="EMBL/GenBank/DDBJ databases">
        <authorList>
            <person name="Wibberg D."/>
        </authorList>
    </citation>
    <scope>NUCLEOTIDE SEQUENCE [LARGE SCALE GENOMIC DNA]</scope>
</reference>
<reference evidence="6 8" key="3">
    <citation type="submission" date="2016-10" db="EMBL/GenBank/DDBJ databases">
        <authorList>
            <person name="Varghese N."/>
            <person name="Submissions S."/>
        </authorList>
    </citation>
    <scope>NUCLEOTIDE SEQUENCE [LARGE SCALE GENOMIC DNA]</scope>
    <source>
        <strain evidence="6 8">CGMCC 1.7071</strain>
    </source>
</reference>
<protein>
    <submittedName>
        <fullName evidence="5">Uncharacterized protein</fullName>
    </submittedName>
</protein>
<dbReference type="PANTHER" id="PTHR38465:SF2">
    <property type="entry name" value="HTH-TYPE TRANSCRIPTIONAL REGULATOR MMPR5"/>
    <property type="match status" value="1"/>
</dbReference>
<gene>
    <name evidence="5" type="ORF">RTCCBAU85039_5059</name>
    <name evidence="6" type="ORF">SAMN05216228_102749</name>
</gene>
<evidence type="ECO:0000313" key="7">
    <source>
        <dbReference type="Proteomes" id="UP000183063"/>
    </source>
</evidence>
<sequence length="79" mass="8290">MEDVGRLLAPWGVPPVAARLYGRLLLCPNSVGLDQITADLGIGKSSARMAARLLESSTLSRRHHAPGTKGALLLQSGEA</sequence>
<evidence type="ECO:0000256" key="1">
    <source>
        <dbReference type="ARBA" id="ARBA00023015"/>
    </source>
</evidence>
<keyword evidence="1" id="KW-0805">Transcription regulation</keyword>
<dbReference type="PANTHER" id="PTHR38465">
    <property type="entry name" value="HTH-TYPE TRANSCRIPTIONAL REGULATOR MJ1563-RELATED"/>
    <property type="match status" value="1"/>
</dbReference>
<dbReference type="Proteomes" id="UP000198939">
    <property type="component" value="Unassembled WGS sequence"/>
</dbReference>
<reference evidence="5" key="2">
    <citation type="submission" date="2016-10" db="EMBL/GenBank/DDBJ databases">
        <authorList>
            <person name="de Groot N.N."/>
        </authorList>
    </citation>
    <scope>NUCLEOTIDE SEQUENCE [LARGE SCALE GENOMIC DNA]</scope>
    <source>
        <strain evidence="5">CCBAU85039</strain>
    </source>
</reference>